<comment type="caution">
    <text evidence="2">The sequence shown here is derived from an EMBL/GenBank/DDBJ whole genome shotgun (WGS) entry which is preliminary data.</text>
</comment>
<reference evidence="2 3" key="1">
    <citation type="submission" date="2016-07" db="EMBL/GenBank/DDBJ databases">
        <title>Draft genome of Scalindua rubra, obtained from a brine-seawater interface in the Red Sea, sheds light on salt adaptation in anammox bacteria.</title>
        <authorList>
            <person name="Speth D.R."/>
            <person name="Lagkouvardos I."/>
            <person name="Wang Y."/>
            <person name="Qian P.-Y."/>
            <person name="Dutilh B.E."/>
            <person name="Jetten M.S."/>
        </authorList>
    </citation>
    <scope>NUCLEOTIDE SEQUENCE [LARGE SCALE GENOMIC DNA]</scope>
    <source>
        <strain evidence="2">BSI-1</strain>
    </source>
</reference>
<dbReference type="AlphaFoldDB" id="A0A1E3X9N1"/>
<feature type="domain" description="Metallo-beta-lactamase" evidence="1">
    <location>
        <begin position="119"/>
        <end position="314"/>
    </location>
</feature>
<evidence type="ECO:0000313" key="2">
    <source>
        <dbReference type="EMBL" id="ODS32330.1"/>
    </source>
</evidence>
<dbReference type="Proteomes" id="UP000094056">
    <property type="component" value="Unassembled WGS sequence"/>
</dbReference>
<dbReference type="GO" id="GO:0016787">
    <property type="term" value="F:hydrolase activity"/>
    <property type="evidence" value="ECO:0007669"/>
    <property type="project" value="UniProtKB-KW"/>
</dbReference>
<keyword evidence="2" id="KW-0378">Hydrolase</keyword>
<evidence type="ECO:0000313" key="3">
    <source>
        <dbReference type="Proteomes" id="UP000094056"/>
    </source>
</evidence>
<dbReference type="Gene3D" id="3.60.15.10">
    <property type="entry name" value="Ribonuclease Z/Hydroxyacylglutathione hydrolase-like"/>
    <property type="match status" value="1"/>
</dbReference>
<accession>A0A1E3X9N1</accession>
<dbReference type="GO" id="GO:0005737">
    <property type="term" value="C:cytoplasm"/>
    <property type="evidence" value="ECO:0007669"/>
    <property type="project" value="TreeGrafter"/>
</dbReference>
<name>A0A1E3X9N1_9BACT</name>
<dbReference type="SUPFAM" id="SSF56281">
    <property type="entry name" value="Metallo-hydrolase/oxidoreductase"/>
    <property type="match status" value="1"/>
</dbReference>
<evidence type="ECO:0000259" key="1">
    <source>
        <dbReference type="Pfam" id="PF12706"/>
    </source>
</evidence>
<proteinExistence type="predicted"/>
<dbReference type="InterPro" id="IPR036866">
    <property type="entry name" value="RibonucZ/Hydroxyglut_hydro"/>
</dbReference>
<dbReference type="PANTHER" id="PTHR15032">
    <property type="entry name" value="N-ACYL-PHOSPHATIDYLETHANOLAMINE-HYDROLYZING PHOSPHOLIPASE D"/>
    <property type="match status" value="1"/>
</dbReference>
<dbReference type="PANTHER" id="PTHR15032:SF4">
    <property type="entry name" value="N-ACYL-PHOSPHATIDYLETHANOLAMINE-HYDROLYZING PHOSPHOLIPASE D"/>
    <property type="match status" value="1"/>
</dbReference>
<protein>
    <submittedName>
        <fullName evidence="2">Metal-dependent hydrolase</fullName>
    </submittedName>
</protein>
<organism evidence="2 3">
    <name type="scientific">Candidatus Scalindua rubra</name>
    <dbReference type="NCBI Taxonomy" id="1872076"/>
    <lineage>
        <taxon>Bacteria</taxon>
        <taxon>Pseudomonadati</taxon>
        <taxon>Planctomycetota</taxon>
        <taxon>Candidatus Brocadiia</taxon>
        <taxon>Candidatus Brocadiales</taxon>
        <taxon>Candidatus Scalinduaceae</taxon>
        <taxon>Candidatus Scalindua</taxon>
    </lineage>
</organism>
<sequence length="367" mass="41452">MEQNTATLKMLNKLDATMAISGCSSMGVSTSDIHLERMQASPNYQDGRFVNSIPTNLTKNGAIWYTFKTKLFGDHTGFPPSEIPIIPIQPESLKTPPLPGLGAFWLGHASVLIEIEGIRLLIDPVFSRVVSPVSFLGPKRFHPSPIALTDLSRIDAVMISHNHYDRLEKTTIQYLAAKGTSFLVPLGVGAQLKEWEIQEDQIIELDWWESAMVGRVRLDCTPARHFSGRSFFDKNQTLWSSWAIIGAKHSVFYSGDTGYSDHFQEVGHRLGPFDLTLMKVGGYDSYWPEIHLDPEQSIEAHLDVRGQRLLPVHWCSYDLSLHDWDEPIKRIVEAAKQKNIDLVTPHIGEFIEVGQPFSSSSWWEKIR</sequence>
<dbReference type="Pfam" id="PF12706">
    <property type="entry name" value="Lactamase_B_2"/>
    <property type="match status" value="1"/>
</dbReference>
<dbReference type="EMBL" id="MAYW01000067">
    <property type="protein sequence ID" value="ODS32330.1"/>
    <property type="molecule type" value="Genomic_DNA"/>
</dbReference>
<dbReference type="InterPro" id="IPR001279">
    <property type="entry name" value="Metallo-B-lactamas"/>
</dbReference>
<gene>
    <name evidence="2" type="ORF">SCARUB_02526</name>
</gene>